<feature type="transmembrane region" description="Helical" evidence="1">
    <location>
        <begin position="316"/>
        <end position="335"/>
    </location>
</feature>
<evidence type="ECO:0000313" key="2">
    <source>
        <dbReference type="EMBL" id="OYQ27758.1"/>
    </source>
</evidence>
<comment type="caution">
    <text evidence="2">The sequence shown here is derived from an EMBL/GenBank/DDBJ whole genome shotgun (WGS) entry which is preliminary data.</text>
</comment>
<dbReference type="OrthoDB" id="2968017at2"/>
<organism evidence="2 3">
    <name type="scientific">Sandarakinorhabdus cyanobacteriorum</name>
    <dbReference type="NCBI Taxonomy" id="1981098"/>
    <lineage>
        <taxon>Bacteria</taxon>
        <taxon>Pseudomonadati</taxon>
        <taxon>Pseudomonadota</taxon>
        <taxon>Alphaproteobacteria</taxon>
        <taxon>Sphingomonadales</taxon>
        <taxon>Sphingosinicellaceae</taxon>
        <taxon>Sandarakinorhabdus</taxon>
    </lineage>
</organism>
<proteinExistence type="predicted"/>
<dbReference type="RefSeq" id="WP_094473890.1">
    <property type="nucleotide sequence ID" value="NZ_NOXT01000112.1"/>
</dbReference>
<dbReference type="EMBL" id="NOXT01000112">
    <property type="protein sequence ID" value="OYQ27758.1"/>
    <property type="molecule type" value="Genomic_DNA"/>
</dbReference>
<gene>
    <name evidence="2" type="ORF">CHU93_09770</name>
</gene>
<evidence type="ECO:0000256" key="1">
    <source>
        <dbReference type="SAM" id="Phobius"/>
    </source>
</evidence>
<sequence>MLALTVGITGHRTLDPAVEPALAAAVGGVLARMRADVGRIAEQQRGRFADEPSRLTMVSGLAAGADQIAAETALAQGYRLVALLPFDQDHYATTMAPAERARMASLVARADHVWTPPAGSVSGDAAYVLAGDVTVAGCDLLIAVWDGEPERGPGGTAAVVAEAVRRGVPVVHVPSDGGPPELLWAGLDAVPPDRLRLDTVPACELDDAALAQTLAVLLTPPLPATELDDYLAETEQLRRWRAEWPLLLAVTGVQSLRRGFLKAMPYRAANREDWAGHAEGCAAAGAAPQGHDRLEAAFAWADGLATHYAHIFRSGLVFNFFGASVAVVFALLAALLPGAKIPLLIAELLVVGAVVANTSIGNGQQWHRRWLDYRYLAETLRLQRSLRMLGAASPPGRDLIGPRRWTDWYALAIWQGLPHPCAPPDQAGFTALARHIVAHELDGQIAYHHLVHDRMHRLDHRLHSGGQALLMLTGLIGVGTLVGLIVAYAAIKPFSLELSLLSAALPTLGGALFGLRGAGDFAGVARRSQATAERLARVAALLRRDGLSPMLAARALEEAAAIMLADLAEWRSSYADRKLAVPS</sequence>
<keyword evidence="3" id="KW-1185">Reference proteome</keyword>
<feature type="transmembrane region" description="Helical" evidence="1">
    <location>
        <begin position="341"/>
        <end position="360"/>
    </location>
</feature>
<keyword evidence="1" id="KW-0472">Membrane</keyword>
<dbReference type="Gene3D" id="3.40.50.450">
    <property type="match status" value="1"/>
</dbReference>
<dbReference type="Proteomes" id="UP000216991">
    <property type="component" value="Unassembled WGS sequence"/>
</dbReference>
<dbReference type="AlphaFoldDB" id="A0A255YEY1"/>
<keyword evidence="1" id="KW-1133">Transmembrane helix</keyword>
<dbReference type="SUPFAM" id="SSF102405">
    <property type="entry name" value="MCP/YpsA-like"/>
    <property type="match status" value="1"/>
</dbReference>
<feature type="transmembrane region" description="Helical" evidence="1">
    <location>
        <begin position="468"/>
        <end position="491"/>
    </location>
</feature>
<keyword evidence="1" id="KW-0812">Transmembrane</keyword>
<accession>A0A255YEY1</accession>
<name>A0A255YEY1_9SPHN</name>
<evidence type="ECO:0000313" key="3">
    <source>
        <dbReference type="Proteomes" id="UP000216991"/>
    </source>
</evidence>
<evidence type="ECO:0008006" key="4">
    <source>
        <dbReference type="Google" id="ProtNLM"/>
    </source>
</evidence>
<protein>
    <recommendedName>
        <fullName evidence="4">SMODS and SLOG-associating 2TM effector domain-containing protein</fullName>
    </recommendedName>
</protein>
<reference evidence="2 3" key="1">
    <citation type="submission" date="2017-07" db="EMBL/GenBank/DDBJ databases">
        <title>Sandarakinorhabdus cyanobacteriorum sp. nov., a novel bacterium isolated from cyanobacterial aggregates in a eutrophic lake.</title>
        <authorList>
            <person name="Cai H."/>
        </authorList>
    </citation>
    <scope>NUCLEOTIDE SEQUENCE [LARGE SCALE GENOMIC DNA]</scope>
    <source>
        <strain evidence="2 3">TH057</strain>
    </source>
</reference>